<comment type="subcellular location">
    <subcellularLocation>
        <location evidence="1">Nucleus</location>
    </subcellularLocation>
</comment>
<dbReference type="InterPro" id="IPR004827">
    <property type="entry name" value="bZIP"/>
</dbReference>
<dbReference type="PROSITE" id="PS00036">
    <property type="entry name" value="BZIP_BASIC"/>
    <property type="match status" value="1"/>
</dbReference>
<dbReference type="InterPro" id="IPR050936">
    <property type="entry name" value="AP-1-like"/>
</dbReference>
<feature type="compositionally biased region" description="Low complexity" evidence="3">
    <location>
        <begin position="488"/>
        <end position="538"/>
    </location>
</feature>
<dbReference type="AlphaFoldDB" id="A0A077R9G0"/>
<feature type="compositionally biased region" description="Low complexity" evidence="3">
    <location>
        <begin position="270"/>
        <end position="279"/>
    </location>
</feature>
<feature type="compositionally biased region" description="Low complexity" evidence="3">
    <location>
        <begin position="189"/>
        <end position="262"/>
    </location>
</feature>
<protein>
    <recommendedName>
        <fullName evidence="4">BZIP domain-containing protein</fullName>
    </recommendedName>
</protein>
<reference evidence="5" key="1">
    <citation type="journal article" date="2014" name="Genome Biol. Evol.">
        <title>Gene Loss Rather Than Gene Gain Is Associated with a Host Jump from Monocots to Dicots in the Smut Fungus Melanopsichium pennsylvanicum.</title>
        <authorList>
            <person name="Sharma R."/>
            <person name="Mishra B."/>
            <person name="Runge F."/>
            <person name="Thines M."/>
        </authorList>
    </citation>
    <scope>NUCLEOTIDE SEQUENCE</scope>
    <source>
        <strain evidence="5">4</strain>
    </source>
</reference>
<evidence type="ECO:0000256" key="3">
    <source>
        <dbReference type="SAM" id="MobiDB-lite"/>
    </source>
</evidence>
<dbReference type="EMBL" id="HG529673">
    <property type="protein sequence ID" value="CDI56043.1"/>
    <property type="molecule type" value="Genomic_DNA"/>
</dbReference>
<dbReference type="GO" id="GO:0090575">
    <property type="term" value="C:RNA polymerase II transcription regulator complex"/>
    <property type="evidence" value="ECO:0007669"/>
    <property type="project" value="TreeGrafter"/>
</dbReference>
<proteinExistence type="predicted"/>
<feature type="domain" description="BZIP" evidence="4">
    <location>
        <begin position="269"/>
        <end position="284"/>
    </location>
</feature>
<dbReference type="GO" id="GO:0001228">
    <property type="term" value="F:DNA-binding transcription activator activity, RNA polymerase II-specific"/>
    <property type="evidence" value="ECO:0007669"/>
    <property type="project" value="TreeGrafter"/>
</dbReference>
<organism evidence="5">
    <name type="scientific">Melanopsichium pennsylvanicum 4</name>
    <dbReference type="NCBI Taxonomy" id="1398559"/>
    <lineage>
        <taxon>Eukaryota</taxon>
        <taxon>Fungi</taxon>
        <taxon>Dikarya</taxon>
        <taxon>Basidiomycota</taxon>
        <taxon>Ustilaginomycotina</taxon>
        <taxon>Ustilaginomycetes</taxon>
        <taxon>Ustilaginales</taxon>
        <taxon>Ustilaginaceae</taxon>
        <taxon>Melanopsichium</taxon>
    </lineage>
</organism>
<feature type="compositionally biased region" description="Basic and acidic residues" evidence="3">
    <location>
        <begin position="116"/>
        <end position="125"/>
    </location>
</feature>
<feature type="compositionally biased region" description="Low complexity" evidence="3">
    <location>
        <begin position="451"/>
        <end position="464"/>
    </location>
</feature>
<feature type="compositionally biased region" description="Polar residues" evidence="3">
    <location>
        <begin position="1"/>
        <end position="48"/>
    </location>
</feature>
<feature type="region of interest" description="Disordered" evidence="3">
    <location>
        <begin position="189"/>
        <end position="282"/>
    </location>
</feature>
<evidence type="ECO:0000256" key="2">
    <source>
        <dbReference type="ARBA" id="ARBA00023242"/>
    </source>
</evidence>
<sequence>MDSANKADSQQQMSEADADYNSSEYTHSNFDSAIGDSSDQPTSNTEATSADAVHDAQQTHTHAMEAVMQLAQAASQQQYDQQQQQPSTPEEHQNHGHVKNPQVHHDALPVATEENVGDKRGEKRRASQGGGAPAGRRGSKNARGQVEQDVAQAAAAAAAAAAAGGEHNLPFPDSWSAANIPAEIQKAYQQHLAQAQAHLSHPTSPHQSLSTSSSPTHDDPSSLAAPSQPSQTAATTATTTTTANTSTTGAGSSSASPASKSTRQLSTSKRAAQNRAAQRAFRERRDKYVKVLESKATRLETAIRVATECKRRYVEALHTIDGLRQDHHALRVAVAALSGSGMDGAAAPQNKADELAAILPEVPPLTTDEEEAALFGVHVNAGGGIGSQMGDSEGGVGGISGVGAQSLDSLSAAAAAIQENTGSNNYSSGNDQGVEAGKNVAGSATPPPPTEAAESQSEPQQEVQHSGSAASQMTDAETSIKSIPPPTTSTSTSTATAVAGTATVVLPSTPSTTTTTTTVNTNSNTDNDNHTTTVASGQ</sequence>
<dbReference type="Gene3D" id="1.20.5.170">
    <property type="match status" value="1"/>
</dbReference>
<evidence type="ECO:0000313" key="5">
    <source>
        <dbReference type="EMBL" id="CDI56043.1"/>
    </source>
</evidence>
<dbReference type="GO" id="GO:0000976">
    <property type="term" value="F:transcription cis-regulatory region binding"/>
    <property type="evidence" value="ECO:0007669"/>
    <property type="project" value="InterPro"/>
</dbReference>
<feature type="compositionally biased region" description="Polar residues" evidence="3">
    <location>
        <begin position="465"/>
        <end position="481"/>
    </location>
</feature>
<dbReference type="PANTHER" id="PTHR40621:SF6">
    <property type="entry name" value="AP-1-LIKE TRANSCRIPTION FACTOR YAP1-RELATED"/>
    <property type="match status" value="1"/>
</dbReference>
<dbReference type="SUPFAM" id="SSF57959">
    <property type="entry name" value="Leucine zipper domain"/>
    <property type="match status" value="1"/>
</dbReference>
<keyword evidence="2" id="KW-0539">Nucleus</keyword>
<evidence type="ECO:0000259" key="4">
    <source>
        <dbReference type="PROSITE" id="PS00036"/>
    </source>
</evidence>
<evidence type="ECO:0000256" key="1">
    <source>
        <dbReference type="ARBA" id="ARBA00004123"/>
    </source>
</evidence>
<feature type="region of interest" description="Disordered" evidence="3">
    <location>
        <begin position="423"/>
        <end position="538"/>
    </location>
</feature>
<feature type="compositionally biased region" description="Low complexity" evidence="3">
    <location>
        <begin position="69"/>
        <end position="85"/>
    </location>
</feature>
<feature type="region of interest" description="Disordered" evidence="3">
    <location>
        <begin position="1"/>
        <end position="149"/>
    </location>
</feature>
<accession>A0A077R9G0</accession>
<dbReference type="InterPro" id="IPR046347">
    <property type="entry name" value="bZIP_sf"/>
</dbReference>
<feature type="non-terminal residue" evidence="5">
    <location>
        <position position="538"/>
    </location>
</feature>
<dbReference type="PANTHER" id="PTHR40621">
    <property type="entry name" value="TRANSCRIPTION FACTOR KAPC-RELATED"/>
    <property type="match status" value="1"/>
</dbReference>
<name>A0A077R9G0_9BASI</name>
<feature type="non-terminal residue" evidence="5">
    <location>
        <position position="1"/>
    </location>
</feature>